<dbReference type="OrthoDB" id="751203at2"/>
<dbReference type="Pfam" id="PF13460">
    <property type="entry name" value="NAD_binding_10"/>
    <property type="match status" value="1"/>
</dbReference>
<dbReference type="InterPro" id="IPR036291">
    <property type="entry name" value="NAD(P)-bd_dom_sf"/>
</dbReference>
<keyword evidence="3" id="KW-1185">Reference proteome</keyword>
<accession>A0A265UZI1</accession>
<evidence type="ECO:0000313" key="3">
    <source>
        <dbReference type="Proteomes" id="UP000216840"/>
    </source>
</evidence>
<dbReference type="AlphaFoldDB" id="A0A265UZI1"/>
<dbReference type="Gene3D" id="3.40.50.720">
    <property type="entry name" value="NAD(P)-binding Rossmann-like Domain"/>
    <property type="match status" value="1"/>
</dbReference>
<name>A0A265UZI1_9FLAO</name>
<dbReference type="Proteomes" id="UP000216840">
    <property type="component" value="Unassembled WGS sequence"/>
</dbReference>
<reference evidence="2 3" key="1">
    <citation type="submission" date="2017-05" db="EMBL/GenBank/DDBJ databases">
        <title>The draft genome sequence of Idiomarina salinarum WNB302.</title>
        <authorList>
            <person name="Sun Y."/>
            <person name="Chen B."/>
            <person name="Du Z."/>
        </authorList>
    </citation>
    <scope>NUCLEOTIDE SEQUENCE [LARGE SCALE GENOMIC DNA]</scope>
    <source>
        <strain evidence="2 3">WNB302</strain>
    </source>
</reference>
<organism evidence="2 3">
    <name type="scientific">Winogradskyella aurantia</name>
    <dbReference type="NCBI Taxonomy" id="1915063"/>
    <lineage>
        <taxon>Bacteria</taxon>
        <taxon>Pseudomonadati</taxon>
        <taxon>Bacteroidota</taxon>
        <taxon>Flavobacteriia</taxon>
        <taxon>Flavobacteriales</taxon>
        <taxon>Flavobacteriaceae</taxon>
        <taxon>Winogradskyella</taxon>
    </lineage>
</organism>
<sequence length="262" mass="29566">MGCGWLGLPLAEILLEKGFAVNGSTTSKDKLDSLKKQHIEPFLIGLLEEGIEGDIDNFLKDSETLIINIPPGLRTNPNKNHVKEIRYLIEAIERGKVKNVLYISSTSVFKDDLTFPVITEATIPNNLSKTGNQLIRIENLLEQNSNFNTTILRFGGLIDNNRHPGKVLSGRTDVPNPEAPINLIHKTDAINIILTILEKDVWQNSFNAVYPLHPDKKTYYSNYCEAHSLPRPFFNHSKKSTGKIVESSKLERLLNYKYMARP</sequence>
<evidence type="ECO:0000313" key="2">
    <source>
        <dbReference type="EMBL" id="OZV70715.1"/>
    </source>
</evidence>
<gene>
    <name evidence="2" type="ORF">CA834_00970</name>
</gene>
<dbReference type="SUPFAM" id="SSF51735">
    <property type="entry name" value="NAD(P)-binding Rossmann-fold domains"/>
    <property type="match status" value="1"/>
</dbReference>
<protein>
    <recommendedName>
        <fullName evidence="1">NAD(P)-binding domain-containing protein</fullName>
    </recommendedName>
</protein>
<proteinExistence type="predicted"/>
<feature type="domain" description="NAD(P)-binding" evidence="1">
    <location>
        <begin position="4"/>
        <end position="174"/>
    </location>
</feature>
<evidence type="ECO:0000259" key="1">
    <source>
        <dbReference type="Pfam" id="PF13460"/>
    </source>
</evidence>
<comment type="caution">
    <text evidence="2">The sequence shown here is derived from an EMBL/GenBank/DDBJ whole genome shotgun (WGS) entry which is preliminary data.</text>
</comment>
<dbReference type="EMBL" id="NGJN01000001">
    <property type="protein sequence ID" value="OZV70715.1"/>
    <property type="molecule type" value="Genomic_DNA"/>
</dbReference>
<dbReference type="InterPro" id="IPR016040">
    <property type="entry name" value="NAD(P)-bd_dom"/>
</dbReference>